<evidence type="ECO:0000259" key="2">
    <source>
        <dbReference type="Pfam" id="PF06985"/>
    </source>
</evidence>
<dbReference type="PANTHER" id="PTHR24148">
    <property type="entry name" value="ANKYRIN REPEAT DOMAIN-CONTAINING PROTEIN 39 HOMOLOG-RELATED"/>
    <property type="match status" value="1"/>
</dbReference>
<reference evidence="4" key="1">
    <citation type="journal article" date="2019" name="bioRxiv">
        <title>Genomics, evolutionary history and diagnostics of the Alternaria alternata species group including apple and Asian pear pathotypes.</title>
        <authorList>
            <person name="Armitage A.D."/>
            <person name="Cockerton H.M."/>
            <person name="Sreenivasaprasad S."/>
            <person name="Woodhall J.W."/>
            <person name="Lane C.R."/>
            <person name="Harrison R.J."/>
            <person name="Clarkson J.P."/>
        </authorList>
    </citation>
    <scope>NUCLEOTIDE SEQUENCE [LARGE SCALE GENOMIC DNA]</scope>
    <source>
        <strain evidence="4">RGR 97.0016</strain>
    </source>
</reference>
<sequence length="1056" mass="120401">MSCEMKDDGSYDPTQDDDELYDDPVKQDEPITDTGDVGDRMIDVSSPSHQKETVKMKNDLQDPITTLGSNMFAQIAELSQYQFERAKARQWATRDICFLVYDDSDVKIDGFDSDDEEAQQEYALQMSLGDSGTAASEGPDKAQRSEYANDSWKAKCRVCAWYPEFPHKWKPRKFRLVNPTVDHPAWFDWGEKRNIASIDICMHYVAVSYCWPPRDGKPIPRSYTVRDLDGRVRASRALDDVLDRAVDFANSYGLRMIWIDQECLPQPTETSTKADWEMQELGIQSMDIVYNRAMYTVGLLDVEITSQEQLDAIQTILNADQVMTQGTMSLRYCEHIIRLLHETCQDRWYTRAWVIQEAICAGLKLVLAFRHSPGLTFPSKFREGYQCEREDRPYHSLDDHSRGLDSTLACISLAKFWRILDVMRNLLLRDFPSVGSMLVRSDYAPAETWPGARSVLEAAETLHPRTVEANTLQQIMMTYSEGQYGKRPTINAAGALTLLKHRECYFQSDRLAIIANMCDYDFRLDTKAVGNNCHSLRLAILALALNNGDLSLLAPEAYPPPDEVYSGDAYAGHASSSLLFQSFFLEASRVEHCQVRDFLNVRLQGVVPGSVTPDGLLLNAYLWSVNHEVDFTLIQSTWADAWESLRCWRMFIDRQKSETWDQYNARNGIIFQWFSQPGVSKQALMDFRKFGHVPDNSALWKGIDHRGVQLTRYVDCYRVKQVPAMQDLIARIIFDILRYTLNAFDDRALARGLATSIWQSVRIDQVPGSEDPLPDEVSDALFDHVDVLQRPFATLQLEETLDKTFAQLWFVDRIMETGRLWCGTYIPPNLEDDAASEFHPSHESTAEANLEVEKGFEKSPVKESRSIISKQIVRHMLFTQMQATPAIKKQPLNWRWPMIMLTEVVANMDYHTARGERRRKETLLSTFDVDGPCQVATPYNPDWEVLPRPKLRSMRVCWVVEERNHSGETTAATVEAKKPLSGTSLATPPSYCPGGVEAKGKSRATDPLPEEEVTDNVDISKATERFGNQGLSLQVLRKVKGLWQIMDLPSQDYVFS</sequence>
<dbReference type="InterPro" id="IPR010730">
    <property type="entry name" value="HET"/>
</dbReference>
<dbReference type="OrthoDB" id="270167at2759"/>
<dbReference type="Proteomes" id="UP000293823">
    <property type="component" value="Unassembled WGS sequence"/>
</dbReference>
<accession>A0A4Q4SB07</accession>
<organism evidence="3 4">
    <name type="scientific">Alternaria arborescens</name>
    <dbReference type="NCBI Taxonomy" id="156630"/>
    <lineage>
        <taxon>Eukaryota</taxon>
        <taxon>Fungi</taxon>
        <taxon>Dikarya</taxon>
        <taxon>Ascomycota</taxon>
        <taxon>Pezizomycotina</taxon>
        <taxon>Dothideomycetes</taxon>
        <taxon>Pleosporomycetidae</taxon>
        <taxon>Pleosporales</taxon>
        <taxon>Pleosporineae</taxon>
        <taxon>Pleosporaceae</taxon>
        <taxon>Alternaria</taxon>
        <taxon>Alternaria sect. Alternaria</taxon>
    </lineage>
</organism>
<evidence type="ECO:0000256" key="1">
    <source>
        <dbReference type="SAM" id="MobiDB-lite"/>
    </source>
</evidence>
<evidence type="ECO:0000313" key="4">
    <source>
        <dbReference type="Proteomes" id="UP000293823"/>
    </source>
</evidence>
<dbReference type="Pfam" id="PF06985">
    <property type="entry name" value="HET"/>
    <property type="match status" value="1"/>
</dbReference>
<dbReference type="EMBL" id="PEJP01000015">
    <property type="protein sequence ID" value="RYO67467.1"/>
    <property type="molecule type" value="Genomic_DNA"/>
</dbReference>
<dbReference type="InterPro" id="IPR052895">
    <property type="entry name" value="HetReg/Transcr_Mod"/>
</dbReference>
<feature type="region of interest" description="Disordered" evidence="1">
    <location>
        <begin position="1"/>
        <end position="48"/>
    </location>
</feature>
<protein>
    <recommendedName>
        <fullName evidence="2">Heterokaryon incompatibility domain-containing protein</fullName>
    </recommendedName>
</protein>
<name>A0A4Q4SB07_9PLEO</name>
<dbReference type="PANTHER" id="PTHR24148:SF64">
    <property type="entry name" value="HETEROKARYON INCOMPATIBILITY DOMAIN-CONTAINING PROTEIN"/>
    <property type="match status" value="1"/>
</dbReference>
<evidence type="ECO:0000313" key="3">
    <source>
        <dbReference type="EMBL" id="RYO67467.1"/>
    </source>
</evidence>
<dbReference type="AlphaFoldDB" id="A0A4Q4SB07"/>
<comment type="caution">
    <text evidence="3">The sequence shown here is derived from an EMBL/GenBank/DDBJ whole genome shotgun (WGS) entry which is preliminary data.</text>
</comment>
<keyword evidence="4" id="KW-1185">Reference proteome</keyword>
<feature type="domain" description="Heterokaryon incompatibility" evidence="2">
    <location>
        <begin position="204"/>
        <end position="357"/>
    </location>
</feature>
<proteinExistence type="predicted"/>
<gene>
    <name evidence="3" type="ORF">AA0113_g4414</name>
</gene>